<evidence type="ECO:0000313" key="1">
    <source>
        <dbReference type="EMBL" id="VFU15196.1"/>
    </source>
</evidence>
<dbReference type="EMBL" id="CAADRN010000212">
    <property type="protein sequence ID" value="VFU15196.1"/>
    <property type="molecule type" value="Genomic_DNA"/>
</dbReference>
<dbReference type="AlphaFoldDB" id="A0A485M0I4"/>
<gene>
    <name evidence="1" type="ORF">SCFA_290001</name>
</gene>
<proteinExistence type="predicted"/>
<dbReference type="Gene3D" id="3.40.630.30">
    <property type="match status" value="1"/>
</dbReference>
<reference evidence="1" key="1">
    <citation type="submission" date="2019-03" db="EMBL/GenBank/DDBJ databases">
        <authorList>
            <person name="Hao L."/>
        </authorList>
    </citation>
    <scope>NUCLEOTIDE SEQUENCE</scope>
</reference>
<accession>A0A485M0I4</accession>
<name>A0A485M0I4_9ZZZZ</name>
<protein>
    <submittedName>
        <fullName evidence="1">Uncharacterized protein</fullName>
    </submittedName>
</protein>
<sequence length="45" mass="5347">MKRRATDDPDIIEHPANVFMVRMGKHVRKDAIDLFEAMLFENKLF</sequence>
<organism evidence="1">
    <name type="scientific">anaerobic digester metagenome</name>
    <dbReference type="NCBI Taxonomy" id="1263854"/>
    <lineage>
        <taxon>unclassified sequences</taxon>
        <taxon>metagenomes</taxon>
        <taxon>ecological metagenomes</taxon>
    </lineage>
</organism>